<evidence type="ECO:0000256" key="1">
    <source>
        <dbReference type="ARBA" id="ARBA00022630"/>
    </source>
</evidence>
<dbReference type="CDD" id="cd04730">
    <property type="entry name" value="NPD_like"/>
    <property type="match status" value="1"/>
</dbReference>
<dbReference type="STRING" id="2316362.A0A4Q2DWR8"/>
<dbReference type="AlphaFoldDB" id="A0A4Q2DWR8"/>
<dbReference type="InterPro" id="IPR021848">
    <property type="entry name" value="HODM_asu-like"/>
</dbReference>
<evidence type="ECO:0000313" key="5">
    <source>
        <dbReference type="Proteomes" id="UP000290288"/>
    </source>
</evidence>
<dbReference type="EMBL" id="SDEE01000012">
    <property type="protein sequence ID" value="RXW24907.1"/>
    <property type="molecule type" value="Genomic_DNA"/>
</dbReference>
<dbReference type="GO" id="GO:0018580">
    <property type="term" value="F:nitronate monooxygenase activity"/>
    <property type="evidence" value="ECO:0007669"/>
    <property type="project" value="InterPro"/>
</dbReference>
<dbReference type="Gene3D" id="3.20.20.70">
    <property type="entry name" value="Aldolase class I"/>
    <property type="match status" value="1"/>
</dbReference>
<evidence type="ECO:0000256" key="2">
    <source>
        <dbReference type="ARBA" id="ARBA00022643"/>
    </source>
</evidence>
<protein>
    <submittedName>
        <fullName evidence="4">Uncharacterized protein</fullName>
    </submittedName>
</protein>
<dbReference type="Pfam" id="PF11927">
    <property type="entry name" value="HODM_asu-like"/>
    <property type="match status" value="1"/>
</dbReference>
<dbReference type="InterPro" id="IPR004136">
    <property type="entry name" value="NMO"/>
</dbReference>
<dbReference type="SUPFAM" id="SSF51412">
    <property type="entry name" value="Inosine monophosphate dehydrogenase (IMPDH)"/>
    <property type="match status" value="1"/>
</dbReference>
<dbReference type="OrthoDB" id="10265891at2759"/>
<keyword evidence="1" id="KW-0285">Flavoprotein</keyword>
<organism evidence="4 5">
    <name type="scientific">Candolleomyces aberdarensis</name>
    <dbReference type="NCBI Taxonomy" id="2316362"/>
    <lineage>
        <taxon>Eukaryota</taxon>
        <taxon>Fungi</taxon>
        <taxon>Dikarya</taxon>
        <taxon>Basidiomycota</taxon>
        <taxon>Agaricomycotina</taxon>
        <taxon>Agaricomycetes</taxon>
        <taxon>Agaricomycetidae</taxon>
        <taxon>Agaricales</taxon>
        <taxon>Agaricineae</taxon>
        <taxon>Psathyrellaceae</taxon>
        <taxon>Candolleomyces</taxon>
    </lineage>
</organism>
<dbReference type="InterPro" id="IPR013785">
    <property type="entry name" value="Aldolase_TIM"/>
</dbReference>
<evidence type="ECO:0000313" key="4">
    <source>
        <dbReference type="EMBL" id="RXW24907.1"/>
    </source>
</evidence>
<keyword evidence="3" id="KW-0560">Oxidoreductase</keyword>
<proteinExistence type="predicted"/>
<evidence type="ECO:0000256" key="3">
    <source>
        <dbReference type="ARBA" id="ARBA00023002"/>
    </source>
</evidence>
<name>A0A4Q2DWR8_9AGAR</name>
<gene>
    <name evidence="4" type="ORF">EST38_g958</name>
</gene>
<dbReference type="PANTHER" id="PTHR32332">
    <property type="entry name" value="2-NITROPROPANE DIOXYGENASE"/>
    <property type="match status" value="1"/>
</dbReference>
<keyword evidence="5" id="KW-1185">Reference proteome</keyword>
<keyword evidence="2" id="KW-0288">FMN</keyword>
<accession>A0A4Q2DWR8</accession>
<dbReference type="Pfam" id="PF03060">
    <property type="entry name" value="NMO"/>
    <property type="match status" value="1"/>
</dbReference>
<sequence length="709" mass="79380">MPSSPKIFETPLTKLFQINHPVMLAGMNVAAGPKLAAAVTNAGGIGVIGGLRQSPKFLKSTIEELKSHLEDKNAPFGVDLLVPQIGGNARKTNKDYTNGQLPELIDIIIEGGASLFVCAVGVPPKWAVDKLHAAGIPVMNMIGHPKHVTKALAQGVDIICAQGGEGGGHTGDTPFSILIPAVVDLCKGRKSPLTGEDIIVVAAGGIADGRGLAASFTYGASGVWVGTRFVASVEAGAPKKHKDLLLSAGYDDTVKTLIYSGRPMAVRKTPYVLEWETKRRDEIETLVTRGEIPHDVELAKRPERSYEGARWLMGKVAGSINEIKTAKEILAPYLWYAKGGQRRYGACDKPSAAIDYFKLSGTPPPNPVLDFDIDQAKPRPYRPLRWKYHQTMALMPLEHDWWIELESTYRVRIQERQDLYVKHGRTILDSLPGSEVACQELMFMVIQFLCARYPRLFSFERETYLFTNGILGTTDSVDSVEPLKFLLNNVPEDFLITQKDPASGLYYLTAGVSCSAIGWSMKTKIGKPMHGIHEPVPDYAERLRTSVDRFFEKMPCEKPIQRGSWSFEVGQPLFLQADDPQYSEHKRYNPDLNVDDIHLRVDWQTLRRLPQSKAIVFNFKALFTPVSNFREEPYIPQLVAKVLRESRLHFKEYKGWGHLEHKLLPALDKWAQEQVLRKMVPEGWEERTLDEHPFYPGWKDKPNQVDDCD</sequence>
<dbReference type="PANTHER" id="PTHR32332:SF31">
    <property type="entry name" value="2-NITROPROPANE DIOXYGENASE FAMILY, PUTATIVE (AFU_ORTHOLOGUE AFUA_2G09850)-RELATED"/>
    <property type="match status" value="1"/>
</dbReference>
<comment type="caution">
    <text evidence="4">The sequence shown here is derived from an EMBL/GenBank/DDBJ whole genome shotgun (WGS) entry which is preliminary data.</text>
</comment>
<reference evidence="4 5" key="1">
    <citation type="submission" date="2019-01" db="EMBL/GenBank/DDBJ databases">
        <title>Draft genome sequence of Psathyrella aberdarensis IHI B618.</title>
        <authorList>
            <person name="Buettner E."/>
            <person name="Kellner H."/>
        </authorList>
    </citation>
    <scope>NUCLEOTIDE SEQUENCE [LARGE SCALE GENOMIC DNA]</scope>
    <source>
        <strain evidence="4 5">IHI B618</strain>
    </source>
</reference>
<dbReference type="Proteomes" id="UP000290288">
    <property type="component" value="Unassembled WGS sequence"/>
</dbReference>